<evidence type="ECO:0000256" key="1">
    <source>
        <dbReference type="SAM" id="SignalP"/>
    </source>
</evidence>
<dbReference type="Proteomes" id="UP000700596">
    <property type="component" value="Unassembled WGS sequence"/>
</dbReference>
<dbReference type="OrthoDB" id="10470549at2759"/>
<evidence type="ECO:0000313" key="2">
    <source>
        <dbReference type="EMBL" id="KAH7134948.1"/>
    </source>
</evidence>
<feature type="signal peptide" evidence="1">
    <location>
        <begin position="1"/>
        <end position="17"/>
    </location>
</feature>
<comment type="caution">
    <text evidence="2">The sequence shown here is derived from an EMBL/GenBank/DDBJ whole genome shotgun (WGS) entry which is preliminary data.</text>
</comment>
<keyword evidence="1" id="KW-0732">Signal</keyword>
<dbReference type="AlphaFoldDB" id="A0A9P9ECI3"/>
<name>A0A9P9ECI3_9PLEO</name>
<keyword evidence="3" id="KW-1185">Reference proteome</keyword>
<protein>
    <submittedName>
        <fullName evidence="2">Uncharacterized protein</fullName>
    </submittedName>
</protein>
<sequence length="84" mass="8964">MKFSVSLLAALIATVAALPNNPSPVEEIAKRACVVPAGCTAYNAAACEYCCRTVPSETQCHIDNPIVACRTNNRNGVVYHCETH</sequence>
<proteinExistence type="predicted"/>
<reference evidence="2" key="1">
    <citation type="journal article" date="2021" name="Nat. Commun.">
        <title>Genetic determinants of endophytism in the Arabidopsis root mycobiome.</title>
        <authorList>
            <person name="Mesny F."/>
            <person name="Miyauchi S."/>
            <person name="Thiergart T."/>
            <person name="Pickel B."/>
            <person name="Atanasova L."/>
            <person name="Karlsson M."/>
            <person name="Huettel B."/>
            <person name="Barry K.W."/>
            <person name="Haridas S."/>
            <person name="Chen C."/>
            <person name="Bauer D."/>
            <person name="Andreopoulos W."/>
            <person name="Pangilinan J."/>
            <person name="LaButti K."/>
            <person name="Riley R."/>
            <person name="Lipzen A."/>
            <person name="Clum A."/>
            <person name="Drula E."/>
            <person name="Henrissat B."/>
            <person name="Kohler A."/>
            <person name="Grigoriev I.V."/>
            <person name="Martin F.M."/>
            <person name="Hacquard S."/>
        </authorList>
    </citation>
    <scope>NUCLEOTIDE SEQUENCE</scope>
    <source>
        <strain evidence="2">MPI-CAGE-CH-0243</strain>
    </source>
</reference>
<feature type="chain" id="PRO_5040338188" evidence="1">
    <location>
        <begin position="18"/>
        <end position="84"/>
    </location>
</feature>
<dbReference type="EMBL" id="JAGMWT010000002">
    <property type="protein sequence ID" value="KAH7134948.1"/>
    <property type="molecule type" value="Genomic_DNA"/>
</dbReference>
<accession>A0A9P9ECI3</accession>
<gene>
    <name evidence="2" type="ORF">B0J11DRAFT_517236</name>
</gene>
<evidence type="ECO:0000313" key="3">
    <source>
        <dbReference type="Proteomes" id="UP000700596"/>
    </source>
</evidence>
<organism evidence="2 3">
    <name type="scientific">Dendryphion nanum</name>
    <dbReference type="NCBI Taxonomy" id="256645"/>
    <lineage>
        <taxon>Eukaryota</taxon>
        <taxon>Fungi</taxon>
        <taxon>Dikarya</taxon>
        <taxon>Ascomycota</taxon>
        <taxon>Pezizomycotina</taxon>
        <taxon>Dothideomycetes</taxon>
        <taxon>Pleosporomycetidae</taxon>
        <taxon>Pleosporales</taxon>
        <taxon>Torulaceae</taxon>
        <taxon>Dendryphion</taxon>
    </lineage>
</organism>